<dbReference type="InterPro" id="IPR051540">
    <property type="entry name" value="S-2-haloacid_dehalogenase"/>
</dbReference>
<dbReference type="GO" id="GO:0018784">
    <property type="term" value="F:(S)-2-haloacid dehalogenase activity"/>
    <property type="evidence" value="ECO:0007669"/>
    <property type="project" value="UniProtKB-UniRule"/>
</dbReference>
<name>A0A6M4H161_9PROT</name>
<dbReference type="EMBL" id="CP053069">
    <property type="protein sequence ID" value="QJR12354.1"/>
    <property type="molecule type" value="Genomic_DNA"/>
</dbReference>
<organism evidence="4 5">
    <name type="scientific">Usitatibacter rugosus</name>
    <dbReference type="NCBI Taxonomy" id="2732067"/>
    <lineage>
        <taxon>Bacteria</taxon>
        <taxon>Pseudomonadati</taxon>
        <taxon>Pseudomonadota</taxon>
        <taxon>Betaproteobacteria</taxon>
        <taxon>Nitrosomonadales</taxon>
        <taxon>Usitatibacteraceae</taxon>
        <taxon>Usitatibacter</taxon>
    </lineage>
</organism>
<dbReference type="Gene3D" id="3.40.50.1000">
    <property type="entry name" value="HAD superfamily/HAD-like"/>
    <property type="match status" value="1"/>
</dbReference>
<evidence type="ECO:0000256" key="3">
    <source>
        <dbReference type="RuleBase" id="RU368077"/>
    </source>
</evidence>
<dbReference type="SFLD" id="SFLDG01129">
    <property type="entry name" value="C1.5:_HAD__Beta-PGM__Phosphata"/>
    <property type="match status" value="1"/>
</dbReference>
<dbReference type="CDD" id="cd02588">
    <property type="entry name" value="HAD_L2-DEX"/>
    <property type="match status" value="1"/>
</dbReference>
<dbReference type="Proteomes" id="UP000501534">
    <property type="component" value="Chromosome"/>
</dbReference>
<sequence>MAQEISALVFDAYGTLFDVHSVTRLADTLFPGRGAALSAAWRTKQLEYTWLRSLMDRYEDFNRVTAASLDWSLEHLGLEADEAARRALVAEYRTLAVFPEVPAALDAMARQRPLAILSNGHPEMLEAVVEHNKLRNLFRGGVLSVHAAKVFKPHPSVYALAENRLGVPRSLTGFVSSNGWDAAGARTFGFQVFWVNRGKAPVERLGVRPDAVISNLSELAELLKQ</sequence>
<dbReference type="InterPro" id="IPR036412">
    <property type="entry name" value="HAD-like_sf"/>
</dbReference>
<dbReference type="PANTHER" id="PTHR43316">
    <property type="entry name" value="HYDROLASE, HALOACID DELAHOGENASE-RELATED"/>
    <property type="match status" value="1"/>
</dbReference>
<dbReference type="InterPro" id="IPR006328">
    <property type="entry name" value="2-HAD"/>
</dbReference>
<dbReference type="InterPro" id="IPR023198">
    <property type="entry name" value="PGP-like_dom2"/>
</dbReference>
<evidence type="ECO:0000313" key="5">
    <source>
        <dbReference type="Proteomes" id="UP000501534"/>
    </source>
</evidence>
<dbReference type="SFLD" id="SFLDF00045">
    <property type="entry name" value="2-haloacid_dehalogenase"/>
    <property type="match status" value="1"/>
</dbReference>
<accession>A0A6M4H161</accession>
<comment type="similarity">
    <text evidence="1 3">Belongs to the HAD-like hydrolase superfamily. S-2-haloalkanoic acid dehalogenase family.</text>
</comment>
<dbReference type="SFLD" id="SFLDS00003">
    <property type="entry name" value="Haloacid_Dehalogenase"/>
    <property type="match status" value="1"/>
</dbReference>
<evidence type="ECO:0000313" key="4">
    <source>
        <dbReference type="EMBL" id="QJR12354.1"/>
    </source>
</evidence>
<dbReference type="Pfam" id="PF00702">
    <property type="entry name" value="Hydrolase"/>
    <property type="match status" value="1"/>
</dbReference>
<keyword evidence="2 3" id="KW-0378">Hydrolase</keyword>
<gene>
    <name evidence="4" type="ORF">DSM104443_03440</name>
</gene>
<keyword evidence="5" id="KW-1185">Reference proteome</keyword>
<evidence type="ECO:0000256" key="2">
    <source>
        <dbReference type="ARBA" id="ARBA00022801"/>
    </source>
</evidence>
<dbReference type="SUPFAM" id="SSF56784">
    <property type="entry name" value="HAD-like"/>
    <property type="match status" value="1"/>
</dbReference>
<comment type="function">
    <text evidence="3">Catalyzes the hydrolytic dehalogenation of small (S)-2-haloalkanoic acids to yield the corresponding (R)-2-hydroxyalkanoic acids.</text>
</comment>
<dbReference type="InterPro" id="IPR006439">
    <property type="entry name" value="HAD-SF_hydro_IA"/>
</dbReference>
<dbReference type="EC" id="3.8.1.2" evidence="3"/>
<protein>
    <recommendedName>
        <fullName evidence="3">(S)-2-haloacid dehalogenase</fullName>
        <ecNumber evidence="3">3.8.1.2</ecNumber>
    </recommendedName>
    <alternativeName>
        <fullName evidence="3">2-haloalkanoic acid dehalogenase</fullName>
    </alternativeName>
    <alternativeName>
        <fullName evidence="3">Halocarboxylic acid halidohydrolase</fullName>
    </alternativeName>
    <alternativeName>
        <fullName evidence="3">L-2-haloacid dehalogenase</fullName>
    </alternativeName>
</protein>
<dbReference type="InterPro" id="IPR023214">
    <property type="entry name" value="HAD_sf"/>
</dbReference>
<comment type="catalytic activity">
    <reaction evidence="3">
        <text>an (S)-2-haloacid + H2O = a (2R)-2-hydroxycarboxylate + a halide anion + H(+)</text>
        <dbReference type="Rhea" id="RHEA:11192"/>
        <dbReference type="ChEBI" id="CHEBI:15377"/>
        <dbReference type="ChEBI" id="CHEBI:15378"/>
        <dbReference type="ChEBI" id="CHEBI:16042"/>
        <dbReference type="ChEBI" id="CHEBI:58314"/>
        <dbReference type="ChEBI" id="CHEBI:137405"/>
        <dbReference type="EC" id="3.8.1.2"/>
    </reaction>
</comment>
<dbReference type="PRINTS" id="PR00413">
    <property type="entry name" value="HADHALOGNASE"/>
</dbReference>
<dbReference type="AlphaFoldDB" id="A0A6M4H161"/>
<dbReference type="PANTHER" id="PTHR43316:SF3">
    <property type="entry name" value="HALOACID DEHALOGENASE, TYPE II (AFU_ORTHOLOGUE AFUA_2G07750)-RELATED"/>
    <property type="match status" value="1"/>
</dbReference>
<dbReference type="RefSeq" id="WP_171094486.1">
    <property type="nucleotide sequence ID" value="NZ_CP053069.1"/>
</dbReference>
<reference evidence="4 5" key="1">
    <citation type="submission" date="2020-04" db="EMBL/GenBank/DDBJ databases">
        <title>Usitatibacter rugosus gen. nov., sp. nov. and Usitatibacter palustris sp. nov., novel members of Usitatibacteraceae fam. nov. within the order Nitrosomonadales isolated from soil.</title>
        <authorList>
            <person name="Huber K.J."/>
            <person name="Neumann-Schaal M."/>
            <person name="Geppert A."/>
            <person name="Luckner M."/>
            <person name="Wanner G."/>
            <person name="Overmann J."/>
        </authorList>
    </citation>
    <scope>NUCLEOTIDE SEQUENCE [LARGE SCALE GENOMIC DNA]</scope>
    <source>
        <strain evidence="4 5">0125_3</strain>
    </source>
</reference>
<dbReference type="NCBIfam" id="TIGR01493">
    <property type="entry name" value="HAD-SF-IA-v2"/>
    <property type="match status" value="1"/>
</dbReference>
<proteinExistence type="inferred from homology"/>
<dbReference type="KEGG" id="uru:DSM104443_03440"/>
<dbReference type="NCBIfam" id="TIGR01428">
    <property type="entry name" value="HAD_type_II"/>
    <property type="match status" value="1"/>
</dbReference>
<dbReference type="SFLD" id="SFLDG01135">
    <property type="entry name" value="C1.5.6:_HAD__Beta-PGM__Phospha"/>
    <property type="match status" value="1"/>
</dbReference>
<evidence type="ECO:0000256" key="1">
    <source>
        <dbReference type="ARBA" id="ARBA00008106"/>
    </source>
</evidence>
<dbReference type="Gene3D" id="1.10.150.240">
    <property type="entry name" value="Putative phosphatase, domain 2"/>
    <property type="match status" value="1"/>
</dbReference>